<dbReference type="GO" id="GO:0005886">
    <property type="term" value="C:plasma membrane"/>
    <property type="evidence" value="ECO:0007669"/>
    <property type="project" value="TreeGrafter"/>
</dbReference>
<dbReference type="InterPro" id="IPR050278">
    <property type="entry name" value="Serine_Prot_S9B/DPPIV"/>
</dbReference>
<keyword evidence="9 12" id="KW-0472">Membrane</keyword>
<reference evidence="15" key="1">
    <citation type="journal article" date="2023" name="Mol. Biol. Evol.">
        <title>Third-Generation Sequencing Reveals the Adaptive Role of the Epigenome in Three Deep-Sea Polychaetes.</title>
        <authorList>
            <person name="Perez M."/>
            <person name="Aroh O."/>
            <person name="Sun Y."/>
            <person name="Lan Y."/>
            <person name="Juniper S.K."/>
            <person name="Young C.R."/>
            <person name="Angers B."/>
            <person name="Qian P.Y."/>
        </authorList>
    </citation>
    <scope>NUCLEOTIDE SEQUENCE</scope>
    <source>
        <strain evidence="15">R07B-5</strain>
    </source>
</reference>
<feature type="domain" description="Peptidase S9 prolyl oligopeptidase catalytic" evidence="13">
    <location>
        <begin position="618"/>
        <end position="816"/>
    </location>
</feature>
<keyword evidence="4 12" id="KW-0812">Transmembrane</keyword>
<evidence type="ECO:0000256" key="10">
    <source>
        <dbReference type="ARBA" id="ARBA00023180"/>
    </source>
</evidence>
<dbReference type="InterPro" id="IPR029058">
    <property type="entry name" value="AB_hydrolase_fold"/>
</dbReference>
<evidence type="ECO:0000313" key="15">
    <source>
        <dbReference type="EMBL" id="KAK2174164.1"/>
    </source>
</evidence>
<dbReference type="InterPro" id="IPR002469">
    <property type="entry name" value="Peptidase_S9B_N"/>
</dbReference>
<keyword evidence="8 12" id="KW-1133">Transmembrane helix</keyword>
<organism evidence="15 16">
    <name type="scientific">Ridgeia piscesae</name>
    <name type="common">Tubeworm</name>
    <dbReference type="NCBI Taxonomy" id="27915"/>
    <lineage>
        <taxon>Eukaryota</taxon>
        <taxon>Metazoa</taxon>
        <taxon>Spiralia</taxon>
        <taxon>Lophotrochozoa</taxon>
        <taxon>Annelida</taxon>
        <taxon>Polychaeta</taxon>
        <taxon>Sedentaria</taxon>
        <taxon>Canalipalpata</taxon>
        <taxon>Sabellida</taxon>
        <taxon>Siboglinidae</taxon>
        <taxon>Ridgeia</taxon>
    </lineage>
</organism>
<feature type="domain" description="Dipeptidylpeptidase IV N-terminal" evidence="14">
    <location>
        <begin position="147"/>
        <end position="532"/>
    </location>
</feature>
<dbReference type="GO" id="GO:0006508">
    <property type="term" value="P:proteolysis"/>
    <property type="evidence" value="ECO:0007669"/>
    <property type="project" value="UniProtKB-KW"/>
</dbReference>
<dbReference type="AlphaFoldDB" id="A0AAD9KN32"/>
<dbReference type="EMBL" id="JAODUO010000821">
    <property type="protein sequence ID" value="KAK2174164.1"/>
    <property type="molecule type" value="Genomic_DNA"/>
</dbReference>
<keyword evidence="7" id="KW-0735">Signal-anchor</keyword>
<keyword evidence="3" id="KW-0645">Protease</keyword>
<dbReference type="GO" id="GO:0008239">
    <property type="term" value="F:dipeptidyl-peptidase activity"/>
    <property type="evidence" value="ECO:0007669"/>
    <property type="project" value="TreeGrafter"/>
</dbReference>
<proteinExistence type="predicted"/>
<evidence type="ECO:0000256" key="7">
    <source>
        <dbReference type="ARBA" id="ARBA00022968"/>
    </source>
</evidence>
<keyword evidence="6" id="KW-0720">Serine protease</keyword>
<keyword evidence="5" id="KW-0378">Hydrolase</keyword>
<dbReference type="GO" id="GO:0012505">
    <property type="term" value="C:endomembrane system"/>
    <property type="evidence" value="ECO:0007669"/>
    <property type="project" value="UniProtKB-SubCell"/>
</dbReference>
<dbReference type="PANTHER" id="PTHR11731:SF200">
    <property type="entry name" value="DIPEPTIDYL PEPTIDASE 10, ISOFORM B"/>
    <property type="match status" value="1"/>
</dbReference>
<keyword evidence="16" id="KW-1185">Reference proteome</keyword>
<dbReference type="PANTHER" id="PTHR11731">
    <property type="entry name" value="PROTEASE FAMILY S9B,C DIPEPTIDYL-PEPTIDASE IV-RELATED"/>
    <property type="match status" value="1"/>
</dbReference>
<protein>
    <submittedName>
        <fullName evidence="15">Uncharacterized protein</fullName>
    </submittedName>
</protein>
<dbReference type="Pfam" id="PF00930">
    <property type="entry name" value="DPPIV_N"/>
    <property type="match status" value="1"/>
</dbReference>
<evidence type="ECO:0000256" key="11">
    <source>
        <dbReference type="ARBA" id="ARBA00037847"/>
    </source>
</evidence>
<dbReference type="FunFam" id="3.40.50.1820:FF:000003">
    <property type="entry name" value="Dipeptidyl peptidase 4"/>
    <property type="match status" value="1"/>
</dbReference>
<dbReference type="Proteomes" id="UP001209878">
    <property type="component" value="Unassembled WGS sequence"/>
</dbReference>
<gene>
    <name evidence="15" type="ORF">NP493_821g01037</name>
</gene>
<evidence type="ECO:0000256" key="12">
    <source>
        <dbReference type="SAM" id="Phobius"/>
    </source>
</evidence>
<evidence type="ECO:0000256" key="3">
    <source>
        <dbReference type="ARBA" id="ARBA00022670"/>
    </source>
</evidence>
<dbReference type="GO" id="GO:0004177">
    <property type="term" value="F:aminopeptidase activity"/>
    <property type="evidence" value="ECO:0007669"/>
    <property type="project" value="UniProtKB-KW"/>
</dbReference>
<dbReference type="Pfam" id="PF00326">
    <property type="entry name" value="Peptidase_S9"/>
    <property type="match status" value="1"/>
</dbReference>
<comment type="caution">
    <text evidence="15">The sequence shown here is derived from an EMBL/GenBank/DDBJ whole genome shotgun (WGS) entry which is preliminary data.</text>
</comment>
<evidence type="ECO:0000256" key="5">
    <source>
        <dbReference type="ARBA" id="ARBA00022801"/>
    </source>
</evidence>
<dbReference type="InterPro" id="IPR001375">
    <property type="entry name" value="Peptidase_S9_cat"/>
</dbReference>
<evidence type="ECO:0000256" key="8">
    <source>
        <dbReference type="ARBA" id="ARBA00022989"/>
    </source>
</evidence>
<accession>A0AAD9KN32</accession>
<dbReference type="Gene3D" id="2.140.10.30">
    <property type="entry name" value="Dipeptidylpeptidase IV, N-terminal domain"/>
    <property type="match status" value="1"/>
</dbReference>
<evidence type="ECO:0000259" key="13">
    <source>
        <dbReference type="Pfam" id="PF00326"/>
    </source>
</evidence>
<evidence type="ECO:0000256" key="9">
    <source>
        <dbReference type="ARBA" id="ARBA00023136"/>
    </source>
</evidence>
<sequence length="833" mass="94126">MTVLGRWLHYGGGCIGEVAVLGGTNVSVAVCLQELVGNNPYDQNWRSIVISVLVIVAVCGLIALSIILVMPPVIDVIIGDDFTFDDLFDPQYKPRHFVSTWVTDTNTFVYQSRDGELVAYNVDSNETTIIMDNSTLRHLNSKTVYVSGDLQYVLLACDVEPLYRHSFSARYWIYNRFAANPKDRLISLPQGVSNEWDDKKLQFAGWSPTGHSLTFVYDNNLFYQSSPRTTPTRVTTSGKKTVVFNGVPDWVYEEEILESNSAHWWSPDGAYICYAQFNDSRVPRYTFPVYGSGTNIYGDTAELAYPKAGDDGKMVNPVAKLFVIGTRNLAIVQKQLLPPDELTTGGNYYFTRVTWKDKKHVMVTWTNRPQNKSYTSICDAESAECHVNMVVRSSENWGWVESPKPWFVNGGRHYVTILPQREGATGFWRHIAMISAPFGIEGVSTFVTQGSCDVTEIVGYSSKRHLIYYISTNYDPRKRHLFQVSIDDFGGGVRPSRCLTCGFPKNCQYVSASFSHQAHYFILKCLGPGIPTYYLRSTLDDRDIVLENNADLAEKLLKKAIPTKEYFEIPGEDGNTIWAQVYTPAVVNKEHIVRYPMLVHVYAGPGTQMVTEQFQLDYGTYLSSTQKVVYVTIDGRGSKARGDRHLHEVYRRLGTVEVQDQITAGRYLKNHLEFVDRQRVAIWGASYGGFVSAHAVADSDLYTCGVAVAPVTDWRYYDTIYTERYMGLANSNDNFRGYDNANVSRKADQFKGKSIMLIHGTADDNVHFQHTAHLIKALTEADVDYRIQLYTDGNHAILSSDSNKHFYRTVTNFLRNECWNGGKPREIKGDDNV</sequence>
<dbReference type="SUPFAM" id="SSF53474">
    <property type="entry name" value="alpha/beta-Hydrolases"/>
    <property type="match status" value="1"/>
</dbReference>
<evidence type="ECO:0000256" key="1">
    <source>
        <dbReference type="ARBA" id="ARBA00004606"/>
    </source>
</evidence>
<name>A0AAD9KN32_RIDPI</name>
<keyword evidence="10" id="KW-0325">Glycoprotein</keyword>
<feature type="transmembrane region" description="Helical" evidence="12">
    <location>
        <begin position="48"/>
        <end position="70"/>
    </location>
</feature>
<dbReference type="GO" id="GO:0008236">
    <property type="term" value="F:serine-type peptidase activity"/>
    <property type="evidence" value="ECO:0007669"/>
    <property type="project" value="UniProtKB-KW"/>
</dbReference>
<dbReference type="SUPFAM" id="SSF82171">
    <property type="entry name" value="DPP6 N-terminal domain-like"/>
    <property type="match status" value="1"/>
</dbReference>
<evidence type="ECO:0000313" key="16">
    <source>
        <dbReference type="Proteomes" id="UP001209878"/>
    </source>
</evidence>
<comment type="subcellular location">
    <subcellularLocation>
        <location evidence="11">Endomembrane system</location>
        <topology evidence="11">Single-pass membrane protein</topology>
    </subcellularLocation>
    <subcellularLocation>
        <location evidence="1">Membrane</location>
        <topology evidence="1">Single-pass type II membrane protein</topology>
    </subcellularLocation>
</comment>
<keyword evidence="2" id="KW-0031">Aminopeptidase</keyword>
<evidence type="ECO:0000259" key="14">
    <source>
        <dbReference type="Pfam" id="PF00930"/>
    </source>
</evidence>
<dbReference type="Gene3D" id="3.40.50.1820">
    <property type="entry name" value="alpha/beta hydrolase"/>
    <property type="match status" value="1"/>
</dbReference>
<evidence type="ECO:0000256" key="6">
    <source>
        <dbReference type="ARBA" id="ARBA00022825"/>
    </source>
</evidence>
<evidence type="ECO:0000256" key="2">
    <source>
        <dbReference type="ARBA" id="ARBA00022438"/>
    </source>
</evidence>
<evidence type="ECO:0000256" key="4">
    <source>
        <dbReference type="ARBA" id="ARBA00022692"/>
    </source>
</evidence>